<sequence length="517" mass="56617">MQLSDGLKGTYMIYALAVVIIIFLVVYLVGKKRENDKIEAIIKRLQQFNEGLLWQNFDDIAKGGALGKLCKEIAGVTQNTRHLTGELSIASEQLQELCKKFSSETETSAKASQEVAETISHIAQRAEEQVKACTNAVNEVANLSEFSNRIAKETDNVVLGNKEVQKSLNETSKLIENLVNSVKLTSEENNATAQKVQFLKQEADKIGGIIGSVESIAKQTNLLSLNAAIEAARAGNAGKQFAVVADEIRKLSINAQSAAGEIRENIENISNNILELSEEIVSSFDKIKKEAEQANTTKNSLQATSTIIENTLKSMDHISKLTKDQATATENIKNLIVDFSSLTENISAAFQETAAVSEEQAAVMNNINNSTESLLKVSSEISGYVGKVLKNKEYDVSQEVKLKLLNALKKHAKSNEMLSMKKEEHMRIFNELKKEFPGITGIITVDEHGKSIANSNPSEVTDFSFRDWFKSTKNGQDFTSKMYISALTGKPTINVATPILKDGQFIGAITAGICLNQ</sequence>
<evidence type="ECO:0000256" key="7">
    <source>
        <dbReference type="ARBA" id="ARBA00023224"/>
    </source>
</evidence>
<evidence type="ECO:0000256" key="6">
    <source>
        <dbReference type="ARBA" id="ARBA00023136"/>
    </source>
</evidence>
<dbReference type="Gene3D" id="1.10.287.950">
    <property type="entry name" value="Methyl-accepting chemotaxis protein"/>
    <property type="match status" value="1"/>
</dbReference>
<dbReference type="Gene3D" id="3.30.450.20">
    <property type="entry name" value="PAS domain"/>
    <property type="match status" value="1"/>
</dbReference>
<keyword evidence="6 10" id="KW-0472">Membrane</keyword>
<gene>
    <name evidence="12" type="ORF">TSYNT_9228</name>
</gene>
<evidence type="ECO:0000256" key="5">
    <source>
        <dbReference type="ARBA" id="ARBA00022989"/>
    </source>
</evidence>
<evidence type="ECO:0000256" key="9">
    <source>
        <dbReference type="SAM" id="Coils"/>
    </source>
</evidence>
<name>A0A0U9HSC9_9FIRM</name>
<dbReference type="PROSITE" id="PS50111">
    <property type="entry name" value="CHEMOTAXIS_TRANSDUC_2"/>
    <property type="match status" value="1"/>
</dbReference>
<feature type="coiled-coil region" evidence="9">
    <location>
        <begin position="123"/>
        <end position="181"/>
    </location>
</feature>
<dbReference type="Proteomes" id="UP000062160">
    <property type="component" value="Unassembled WGS sequence"/>
</dbReference>
<keyword evidence="7 8" id="KW-0807">Transducer</keyword>
<dbReference type="Pfam" id="PF02743">
    <property type="entry name" value="dCache_1"/>
    <property type="match status" value="1"/>
</dbReference>
<evidence type="ECO:0000256" key="2">
    <source>
        <dbReference type="ARBA" id="ARBA00022475"/>
    </source>
</evidence>
<evidence type="ECO:0000313" key="12">
    <source>
        <dbReference type="EMBL" id="GAQ25975.1"/>
    </source>
</evidence>
<keyword evidence="2" id="KW-1003">Cell membrane</keyword>
<dbReference type="GO" id="GO:0007165">
    <property type="term" value="P:signal transduction"/>
    <property type="evidence" value="ECO:0007669"/>
    <property type="project" value="UniProtKB-KW"/>
</dbReference>
<keyword evidence="5 10" id="KW-1133">Transmembrane helix</keyword>
<organism evidence="12">
    <name type="scientific">Tepidanaerobacter syntrophicus</name>
    <dbReference type="NCBI Taxonomy" id="224999"/>
    <lineage>
        <taxon>Bacteria</taxon>
        <taxon>Bacillati</taxon>
        <taxon>Bacillota</taxon>
        <taxon>Clostridia</taxon>
        <taxon>Thermosediminibacterales</taxon>
        <taxon>Tepidanaerobacteraceae</taxon>
        <taxon>Tepidanaerobacter</taxon>
    </lineage>
</organism>
<dbReference type="EMBL" id="DF977003">
    <property type="protein sequence ID" value="GAQ25975.1"/>
    <property type="molecule type" value="Genomic_DNA"/>
</dbReference>
<dbReference type="Pfam" id="PF00015">
    <property type="entry name" value="MCPsignal"/>
    <property type="match status" value="1"/>
</dbReference>
<feature type="domain" description="Methyl-accepting transducer" evidence="11">
    <location>
        <begin position="104"/>
        <end position="368"/>
    </location>
</feature>
<evidence type="ECO:0000256" key="4">
    <source>
        <dbReference type="ARBA" id="ARBA00022692"/>
    </source>
</evidence>
<evidence type="ECO:0000256" key="1">
    <source>
        <dbReference type="ARBA" id="ARBA00004651"/>
    </source>
</evidence>
<keyword evidence="13" id="KW-1185">Reference proteome</keyword>
<keyword evidence="4 10" id="KW-0812">Transmembrane</keyword>
<keyword evidence="3" id="KW-0145">Chemotaxis</keyword>
<dbReference type="GO" id="GO:0006935">
    <property type="term" value="P:chemotaxis"/>
    <property type="evidence" value="ECO:0007669"/>
    <property type="project" value="UniProtKB-KW"/>
</dbReference>
<evidence type="ECO:0000256" key="8">
    <source>
        <dbReference type="PROSITE-ProRule" id="PRU00284"/>
    </source>
</evidence>
<feature type="transmembrane region" description="Helical" evidence="10">
    <location>
        <begin position="12"/>
        <end position="30"/>
    </location>
</feature>
<evidence type="ECO:0000259" key="11">
    <source>
        <dbReference type="PROSITE" id="PS50111"/>
    </source>
</evidence>
<evidence type="ECO:0000256" key="10">
    <source>
        <dbReference type="SAM" id="Phobius"/>
    </source>
</evidence>
<dbReference type="RefSeq" id="WP_238142699.1">
    <property type="nucleotide sequence ID" value="NZ_DF977003.1"/>
</dbReference>
<dbReference type="STRING" id="224999.GCA_001485475_02013"/>
<protein>
    <submittedName>
        <fullName evidence="12">Methyl-accepting chemotaxis protein</fullName>
    </submittedName>
</protein>
<proteinExistence type="predicted"/>
<dbReference type="InterPro" id="IPR033479">
    <property type="entry name" value="dCache_1"/>
</dbReference>
<dbReference type="SUPFAM" id="SSF58104">
    <property type="entry name" value="Methyl-accepting chemotaxis protein (MCP) signaling domain"/>
    <property type="match status" value="1"/>
</dbReference>
<dbReference type="GO" id="GO:0005886">
    <property type="term" value="C:plasma membrane"/>
    <property type="evidence" value="ECO:0007669"/>
    <property type="project" value="UniProtKB-SubCell"/>
</dbReference>
<keyword evidence="9" id="KW-0175">Coiled coil</keyword>
<dbReference type="PANTHER" id="PTHR32089:SF112">
    <property type="entry name" value="LYSOZYME-LIKE PROTEIN-RELATED"/>
    <property type="match status" value="1"/>
</dbReference>
<dbReference type="SMART" id="SM00283">
    <property type="entry name" value="MA"/>
    <property type="match status" value="1"/>
</dbReference>
<accession>A0A0U9HSC9</accession>
<comment type="subcellular location">
    <subcellularLocation>
        <location evidence="1">Cell membrane</location>
        <topology evidence="1">Multi-pass membrane protein</topology>
    </subcellularLocation>
</comment>
<dbReference type="CDD" id="cd12914">
    <property type="entry name" value="PDC1_DGC_like"/>
    <property type="match status" value="1"/>
</dbReference>
<dbReference type="InterPro" id="IPR029151">
    <property type="entry name" value="Sensor-like_sf"/>
</dbReference>
<dbReference type="SUPFAM" id="SSF103190">
    <property type="entry name" value="Sensory domain-like"/>
    <property type="match status" value="1"/>
</dbReference>
<reference evidence="12" key="1">
    <citation type="journal article" date="2016" name="Genome Announc.">
        <title>Draft Genome Sequence of the Syntrophic Lactate-Degrading Bacterium Tepidanaerobacter syntrophicus JLT.</title>
        <authorList>
            <person name="Matsuura N."/>
            <person name="Ohashi A."/>
            <person name="Tourlousse D.M."/>
            <person name="Sekiguchi Y."/>
        </authorList>
    </citation>
    <scope>NUCLEOTIDE SEQUENCE [LARGE SCALE GENOMIC DNA]</scope>
    <source>
        <strain evidence="12">JL</strain>
    </source>
</reference>
<evidence type="ECO:0000313" key="13">
    <source>
        <dbReference type="Proteomes" id="UP000062160"/>
    </source>
</evidence>
<feature type="coiled-coil region" evidence="9">
    <location>
        <begin position="259"/>
        <end position="304"/>
    </location>
</feature>
<evidence type="ECO:0000256" key="3">
    <source>
        <dbReference type="ARBA" id="ARBA00022500"/>
    </source>
</evidence>
<dbReference type="AlphaFoldDB" id="A0A0U9HSC9"/>
<dbReference type="PANTHER" id="PTHR32089">
    <property type="entry name" value="METHYL-ACCEPTING CHEMOTAXIS PROTEIN MCPB"/>
    <property type="match status" value="1"/>
</dbReference>
<dbReference type="InterPro" id="IPR004089">
    <property type="entry name" value="MCPsignal_dom"/>
</dbReference>